<keyword evidence="3" id="KW-1185">Reference proteome</keyword>
<evidence type="ECO:0000313" key="2">
    <source>
        <dbReference type="EMBL" id="MDT0270683.1"/>
    </source>
</evidence>
<organism evidence="2 3">
    <name type="scientific">Streptomyces chisholmiae</name>
    <dbReference type="NCBI Taxonomy" id="3075540"/>
    <lineage>
        <taxon>Bacteria</taxon>
        <taxon>Bacillati</taxon>
        <taxon>Actinomycetota</taxon>
        <taxon>Actinomycetes</taxon>
        <taxon>Kitasatosporales</taxon>
        <taxon>Streptomycetaceae</taxon>
        <taxon>Streptomyces</taxon>
    </lineage>
</organism>
<protein>
    <submittedName>
        <fullName evidence="2">Uncharacterized protein</fullName>
    </submittedName>
</protein>
<name>A0ABU2K2G0_9ACTN</name>
<evidence type="ECO:0000256" key="1">
    <source>
        <dbReference type="SAM" id="MobiDB-lite"/>
    </source>
</evidence>
<gene>
    <name evidence="2" type="ORF">RM844_30870</name>
</gene>
<comment type="caution">
    <text evidence="2">The sequence shown here is derived from an EMBL/GenBank/DDBJ whole genome shotgun (WGS) entry which is preliminary data.</text>
</comment>
<evidence type="ECO:0000313" key="3">
    <source>
        <dbReference type="Proteomes" id="UP001183410"/>
    </source>
</evidence>
<proteinExistence type="predicted"/>
<feature type="region of interest" description="Disordered" evidence="1">
    <location>
        <begin position="59"/>
        <end position="88"/>
    </location>
</feature>
<dbReference type="Proteomes" id="UP001183410">
    <property type="component" value="Unassembled WGS sequence"/>
</dbReference>
<dbReference type="RefSeq" id="WP_311670747.1">
    <property type="nucleotide sequence ID" value="NZ_JAVREO010000031.1"/>
</dbReference>
<dbReference type="EMBL" id="JAVREO010000031">
    <property type="protein sequence ID" value="MDT0270683.1"/>
    <property type="molecule type" value="Genomic_DNA"/>
</dbReference>
<sequence>MNAEEARQVDAVLRRLGLPGVVAPEDPADPGGEWRVYDQADPETRTETTADALVGLATAYPGEAPPSGSARGDQRGPTRGFVLPPTDG</sequence>
<reference evidence="3" key="1">
    <citation type="submission" date="2023-07" db="EMBL/GenBank/DDBJ databases">
        <title>30 novel species of actinomycetes from the DSMZ collection.</title>
        <authorList>
            <person name="Nouioui I."/>
        </authorList>
    </citation>
    <scope>NUCLEOTIDE SEQUENCE [LARGE SCALE GENOMIC DNA]</scope>
    <source>
        <strain evidence="3">DSM 44915</strain>
    </source>
</reference>
<accession>A0ABU2K2G0</accession>